<feature type="compositionally biased region" description="Basic and acidic residues" evidence="6">
    <location>
        <begin position="1"/>
        <end position="44"/>
    </location>
</feature>
<dbReference type="InterPro" id="IPR011009">
    <property type="entry name" value="Kinase-like_dom_sf"/>
</dbReference>
<dbReference type="SUPFAM" id="SSF56112">
    <property type="entry name" value="Protein kinase-like (PK-like)"/>
    <property type="match status" value="1"/>
</dbReference>
<keyword evidence="1" id="KW-0723">Serine/threonine-protein kinase</keyword>
<accession>A0A0B1TLB0</accession>
<evidence type="ECO:0000256" key="4">
    <source>
        <dbReference type="ARBA" id="ARBA00022777"/>
    </source>
</evidence>
<dbReference type="OrthoDB" id="3967at2759"/>
<feature type="region of interest" description="Disordered" evidence="6">
    <location>
        <begin position="1"/>
        <end position="58"/>
    </location>
</feature>
<keyword evidence="4" id="KW-0418">Kinase</keyword>
<dbReference type="InterPro" id="IPR050494">
    <property type="entry name" value="Ser_Thr_dual-spec_kinase"/>
</dbReference>
<dbReference type="PANTHER" id="PTHR24058:SF103">
    <property type="entry name" value="SERINE_THREONINE-PROTEIN KINASE PRP4 HOMOLOG"/>
    <property type="match status" value="1"/>
</dbReference>
<dbReference type="Proteomes" id="UP000053660">
    <property type="component" value="Unassembled WGS sequence"/>
</dbReference>
<dbReference type="PANTHER" id="PTHR24058">
    <property type="entry name" value="DUAL SPECIFICITY PROTEIN KINASE"/>
    <property type="match status" value="1"/>
</dbReference>
<evidence type="ECO:0000256" key="5">
    <source>
        <dbReference type="ARBA" id="ARBA00022840"/>
    </source>
</evidence>
<evidence type="ECO:0000256" key="6">
    <source>
        <dbReference type="SAM" id="MobiDB-lite"/>
    </source>
</evidence>
<reference evidence="7 8" key="1">
    <citation type="submission" date="2014-03" db="EMBL/GenBank/DDBJ databases">
        <title>Draft genome of the hookworm Oesophagostomum dentatum.</title>
        <authorList>
            <person name="Mitreva M."/>
        </authorList>
    </citation>
    <scope>NUCLEOTIDE SEQUENCE [LARGE SCALE GENOMIC DNA]</scope>
    <source>
        <strain evidence="7 8">OD-Hann</strain>
    </source>
</reference>
<evidence type="ECO:0000256" key="3">
    <source>
        <dbReference type="ARBA" id="ARBA00022741"/>
    </source>
</evidence>
<dbReference type="EMBL" id="KN549564">
    <property type="protein sequence ID" value="KHJ96896.1"/>
    <property type="molecule type" value="Genomic_DNA"/>
</dbReference>
<dbReference type="GO" id="GO:0004674">
    <property type="term" value="F:protein serine/threonine kinase activity"/>
    <property type="evidence" value="ECO:0007669"/>
    <property type="project" value="UniProtKB-KW"/>
</dbReference>
<dbReference type="AlphaFoldDB" id="A0A0B1TLB0"/>
<proteinExistence type="predicted"/>
<evidence type="ECO:0000313" key="7">
    <source>
        <dbReference type="EMBL" id="KHJ96896.1"/>
    </source>
</evidence>
<gene>
    <name evidence="7" type="ORF">OESDEN_03136</name>
</gene>
<protein>
    <recommendedName>
        <fullName evidence="9">Protein kinase domain-containing protein</fullName>
    </recommendedName>
</protein>
<keyword evidence="3" id="KW-0547">Nucleotide-binding</keyword>
<dbReference type="Gene3D" id="3.30.200.20">
    <property type="entry name" value="Phosphorylase Kinase, domain 1"/>
    <property type="match status" value="1"/>
</dbReference>
<evidence type="ECO:0000256" key="1">
    <source>
        <dbReference type="ARBA" id="ARBA00022527"/>
    </source>
</evidence>
<evidence type="ECO:0008006" key="9">
    <source>
        <dbReference type="Google" id="ProtNLM"/>
    </source>
</evidence>
<sequence>MDARGRGADEHVVDETLLRGKKAEEDDAKREREYHIEEELKSENVQDDSTPPQAPAKSKAEFDMFADDADLPQDGIVADESVLQSQGQQGNDTLKDNWDDAEGYYRVRIGEVLDGRYRVFGYTGAGVFGNVVRCTDQKRNDVVAIKIIRNNEIMLVS</sequence>
<keyword evidence="8" id="KW-1185">Reference proteome</keyword>
<name>A0A0B1TLB0_OESDE</name>
<evidence type="ECO:0000256" key="2">
    <source>
        <dbReference type="ARBA" id="ARBA00022679"/>
    </source>
</evidence>
<dbReference type="GO" id="GO:0005524">
    <property type="term" value="F:ATP binding"/>
    <property type="evidence" value="ECO:0007669"/>
    <property type="project" value="UniProtKB-KW"/>
</dbReference>
<keyword evidence="2" id="KW-0808">Transferase</keyword>
<keyword evidence="5" id="KW-0067">ATP-binding</keyword>
<evidence type="ECO:0000313" key="8">
    <source>
        <dbReference type="Proteomes" id="UP000053660"/>
    </source>
</evidence>
<organism evidence="7 8">
    <name type="scientific">Oesophagostomum dentatum</name>
    <name type="common">Nodular worm</name>
    <dbReference type="NCBI Taxonomy" id="61180"/>
    <lineage>
        <taxon>Eukaryota</taxon>
        <taxon>Metazoa</taxon>
        <taxon>Ecdysozoa</taxon>
        <taxon>Nematoda</taxon>
        <taxon>Chromadorea</taxon>
        <taxon>Rhabditida</taxon>
        <taxon>Rhabditina</taxon>
        <taxon>Rhabditomorpha</taxon>
        <taxon>Strongyloidea</taxon>
        <taxon>Strongylidae</taxon>
        <taxon>Oesophagostomum</taxon>
    </lineage>
</organism>